<evidence type="ECO:0000256" key="1">
    <source>
        <dbReference type="ARBA" id="ARBA00022729"/>
    </source>
</evidence>
<dbReference type="Gene3D" id="2.60.40.1080">
    <property type="match status" value="1"/>
</dbReference>
<dbReference type="NCBIfam" id="TIGR04183">
    <property type="entry name" value="Por_Secre_tail"/>
    <property type="match status" value="1"/>
</dbReference>
<sequence length="364" mass="38476">MRKIFTLACLLFLGIQTQAQLVINEVLYDPSNNALDGDANGDGTYDQEDDAFIELYNSSSTNFDISGYQIWDDTTSGNLKFVFPANTWVPPHGVIVVFGSGPLVGNFGGAVVLSADTSADGLNLNNSGEVIAIRDANGTTVLTFDSDALSNNPNESYTRNPDITGAFEQHNDNFSVLFSPGTRVDGTPFDTNFVVSSIDVQGQGGGDSITTLAGTLQMEAMVMPNFAADTTVSWSVPAGNGIATISATGLLTAVSNGSVVVTATANDGTGISGTDTIHISNQDIGLKELNQAFQMEIFPNPAHDQIQVKSPVQIDQIELYTLNGQLLMETKQANALNISGLAPGTYLLRAFGEGESASQLFVKH</sequence>
<dbReference type="AlphaFoldDB" id="A0A7H0VBY5"/>
<dbReference type="InterPro" id="IPR026444">
    <property type="entry name" value="Secre_tail"/>
</dbReference>
<gene>
    <name evidence="4" type="ORF">H4K34_12720</name>
</gene>
<dbReference type="InterPro" id="IPR001322">
    <property type="entry name" value="Lamin_tail_dom"/>
</dbReference>
<keyword evidence="5" id="KW-1185">Reference proteome</keyword>
<dbReference type="InterPro" id="IPR003343">
    <property type="entry name" value="Big_2"/>
</dbReference>
<dbReference type="SUPFAM" id="SSF49373">
    <property type="entry name" value="Invasin/intimin cell-adhesion fragments"/>
    <property type="match status" value="1"/>
</dbReference>
<dbReference type="Pfam" id="PF18962">
    <property type="entry name" value="Por_Secre_tail"/>
    <property type="match status" value="1"/>
</dbReference>
<organism evidence="4 5">
    <name type="scientific">Croceimicrobium hydrocarbonivorans</name>
    <dbReference type="NCBI Taxonomy" id="2761580"/>
    <lineage>
        <taxon>Bacteria</taxon>
        <taxon>Pseudomonadati</taxon>
        <taxon>Bacteroidota</taxon>
        <taxon>Flavobacteriia</taxon>
        <taxon>Flavobacteriales</taxon>
        <taxon>Owenweeksiaceae</taxon>
        <taxon>Croceimicrobium</taxon>
    </lineage>
</organism>
<dbReference type="RefSeq" id="WP_210757763.1">
    <property type="nucleotide sequence ID" value="NZ_CP060139.1"/>
</dbReference>
<reference evidence="4 5" key="1">
    <citation type="submission" date="2020-08" db="EMBL/GenBank/DDBJ databases">
        <title>Croceimicrobium hydrocarbonivorans gen. nov., sp. nov., a novel marine bacterium isolated from a bacterial consortium that degrades polyethylene terephthalate.</title>
        <authorList>
            <person name="Liu R."/>
        </authorList>
    </citation>
    <scope>NUCLEOTIDE SEQUENCE [LARGE SCALE GENOMIC DNA]</scope>
    <source>
        <strain evidence="4 5">A20-9</strain>
    </source>
</reference>
<evidence type="ECO:0000313" key="5">
    <source>
        <dbReference type="Proteomes" id="UP000516305"/>
    </source>
</evidence>
<dbReference type="EMBL" id="CP060139">
    <property type="protein sequence ID" value="QNR23233.1"/>
    <property type="molecule type" value="Genomic_DNA"/>
</dbReference>
<name>A0A7H0VBY5_9FLAO</name>
<keyword evidence="1 2" id="KW-0732">Signal</keyword>
<evidence type="ECO:0000256" key="2">
    <source>
        <dbReference type="SAM" id="SignalP"/>
    </source>
</evidence>
<dbReference type="SMART" id="SM00635">
    <property type="entry name" value="BID_2"/>
    <property type="match status" value="1"/>
</dbReference>
<feature type="chain" id="PRO_5028861088" evidence="2">
    <location>
        <begin position="20"/>
        <end position="364"/>
    </location>
</feature>
<dbReference type="InterPro" id="IPR036415">
    <property type="entry name" value="Lamin_tail_dom_sf"/>
</dbReference>
<evidence type="ECO:0000259" key="3">
    <source>
        <dbReference type="PROSITE" id="PS51841"/>
    </source>
</evidence>
<accession>A0A7H0VBY5</accession>
<dbReference type="SUPFAM" id="SSF74853">
    <property type="entry name" value="Lamin A/C globular tail domain"/>
    <property type="match status" value="1"/>
</dbReference>
<dbReference type="Pfam" id="PF00932">
    <property type="entry name" value="LTD"/>
    <property type="match status" value="1"/>
</dbReference>
<protein>
    <submittedName>
        <fullName evidence="4">Lamin tail domain-containing protein</fullName>
    </submittedName>
</protein>
<dbReference type="Gene3D" id="2.60.40.1260">
    <property type="entry name" value="Lamin Tail domain"/>
    <property type="match status" value="1"/>
</dbReference>
<evidence type="ECO:0000313" key="4">
    <source>
        <dbReference type="EMBL" id="QNR23233.1"/>
    </source>
</evidence>
<dbReference type="KEGG" id="chyd:H4K34_12720"/>
<dbReference type="Pfam" id="PF02368">
    <property type="entry name" value="Big_2"/>
    <property type="match status" value="1"/>
</dbReference>
<feature type="domain" description="LTD" evidence="3">
    <location>
        <begin position="13"/>
        <end position="159"/>
    </location>
</feature>
<dbReference type="PROSITE" id="PS51841">
    <property type="entry name" value="LTD"/>
    <property type="match status" value="1"/>
</dbReference>
<dbReference type="InterPro" id="IPR008964">
    <property type="entry name" value="Invasin/intimin_cell_adhesion"/>
</dbReference>
<dbReference type="Proteomes" id="UP000516305">
    <property type="component" value="Chromosome"/>
</dbReference>
<feature type="signal peptide" evidence="2">
    <location>
        <begin position="1"/>
        <end position="19"/>
    </location>
</feature>
<proteinExistence type="predicted"/>